<dbReference type="InterPro" id="IPR006026">
    <property type="entry name" value="Peptidase_Metallo"/>
</dbReference>
<dbReference type="InterPro" id="IPR050111">
    <property type="entry name" value="C-type_lectin/snaclec_domain"/>
</dbReference>
<dbReference type="InterPro" id="IPR016187">
    <property type="entry name" value="CTDL_fold"/>
</dbReference>
<evidence type="ECO:0000313" key="19">
    <source>
        <dbReference type="Proteomes" id="UP000735302"/>
    </source>
</evidence>
<dbReference type="EC" id="3.4.24.-" evidence="12"/>
<sequence length="1218" mass="137053">MVACVTADSVRADGDLDEGIVEEYLLAREEVDAELEEFYETAKLGDIPDPNSDAMVRLRKARDDLTKAKLAPKHLADLLKDDPGLNIGQTRKFVLNKSVQKRTIEAKEYRRWTKGIVPYVFTGETNEGNRIEIIRSIRTYERFTCIRYIPWKEIDGVTTNQENDLGHESYLTFVKRGGCWSFQGNIRKKTGGQLISCCGGVTCIHEIGHAMGESHEHQTPNPDRDRMIRVNFAGIVDGKTNMYVPHNPTSVFSMGYDLSSYMHYAPWSFAKSGKKTFYKFFPELPHKNSYYYLMREVSLMHKCQDRCSESAMTCENDGYLTLVDNKCACRCIPGLDPATGCTTVYKNDPVGLEFPGGQYALPAHSSGCPDNTFSFGLRVQINDGGNSKSVVYDLGGDVSGKKVEQQFCVKDSSNKEFFWPGGNFCIYRRGGKCPDGFTGGFVQYDDHPTQDSSNSQSGELPDGVFDDDTRFEYCCTNSGFSGDELYLPSRKPFALIKRVGKNCQKVRGMHYEANNLIIDNAAEEIAARGGDHPVYKEDTKTQRYFTSFCMYKPAMIDCGDIITLDDSNPEVTIISPRDPELECYWLIKAPPGERLQLDFSEFEIKGVPGSCLDDLEVRYVRMGQPGVNFCGRRWDKTTISVNNTIHMRLSTYGDSTSHFTATIKLVKRADLCYAASDRGMTYAGDVSFSRNFEPCLPWHKMTHCEMHPFKENKFTLLLEGNKCRNPDQATGFQPWCYVKEENCIRNYCDVCLIGKRYNLLDDCAERIRLGQCDLRECAKTCAHHYPEVPQPVPASQITCGTPAEDVPDGSLNEATKTSYAVGESVTYKCKEGSSSQVSFCLSTGEWSFLGTACSECPPNFSPNFSNRQCYLYVNSIKTFPEASSYCQEKKAIVAFPASEDENTFLKSFTRFNIWIGITDEAEEGNFVTVLGKPAAFTNWKAPEPNNYGNREDCTEIRHDKFWNDLPCSPYKRRFVCQIPMTDLKVCADFSDKCTENFELYPLMCTNFTTFAEQQCRFTCGLCNQDDTPKCTVGEAGATTEISRGMIATSTCPEGLARFAGDEVRGCRASGSLTGSPLKCHGTCPSGWAFNFDTMSCYKKFDTQKTHADAQADCVSHRGTLTTSVNMKENKFIRDLMGPGKSPFVWLGLTDTKTEGKFVWMDGTLPTFTYWYGREPNDWGRYGEDCAHLLHNGQWNDNRCSKKFKYICKVPLDNINGSR</sequence>
<dbReference type="SUPFAM" id="SSF56436">
    <property type="entry name" value="C-type lectin-like"/>
    <property type="match status" value="2"/>
</dbReference>
<feature type="domain" description="C-type lectin" evidence="14">
    <location>
        <begin position="1096"/>
        <end position="1208"/>
    </location>
</feature>
<evidence type="ECO:0000256" key="5">
    <source>
        <dbReference type="ARBA" id="ARBA00022801"/>
    </source>
</evidence>
<dbReference type="AlphaFoldDB" id="A0AAV3Z1W7"/>
<evidence type="ECO:0000256" key="6">
    <source>
        <dbReference type="ARBA" id="ARBA00022833"/>
    </source>
</evidence>
<dbReference type="InterPro" id="IPR031569">
    <property type="entry name" value="ApeC"/>
</dbReference>
<accession>A0AAV3Z1W7</accession>
<dbReference type="CDD" id="cd00041">
    <property type="entry name" value="CUB"/>
    <property type="match status" value="1"/>
</dbReference>
<dbReference type="InterPro" id="IPR000001">
    <property type="entry name" value="Kringle"/>
</dbReference>
<dbReference type="InterPro" id="IPR038178">
    <property type="entry name" value="Kringle_sf"/>
</dbReference>
<keyword evidence="6 11" id="KW-0862">Zinc</keyword>
<feature type="active site" evidence="11">
    <location>
        <position position="206"/>
    </location>
</feature>
<evidence type="ECO:0000256" key="2">
    <source>
        <dbReference type="ARBA" id="ARBA00022670"/>
    </source>
</evidence>
<feature type="domain" description="CUB" evidence="13">
    <location>
        <begin position="558"/>
        <end position="666"/>
    </location>
</feature>
<dbReference type="GO" id="GO:0004222">
    <property type="term" value="F:metalloendopeptidase activity"/>
    <property type="evidence" value="ECO:0007669"/>
    <property type="project" value="UniProtKB-UniRule"/>
</dbReference>
<dbReference type="InterPro" id="IPR035976">
    <property type="entry name" value="Sushi/SCR/CCP_sf"/>
</dbReference>
<dbReference type="Proteomes" id="UP000735302">
    <property type="component" value="Unassembled WGS sequence"/>
</dbReference>
<evidence type="ECO:0000256" key="1">
    <source>
        <dbReference type="ARBA" id="ARBA00022572"/>
    </source>
</evidence>
<evidence type="ECO:0000259" key="17">
    <source>
        <dbReference type="PROSITE" id="PS51864"/>
    </source>
</evidence>
<dbReference type="PROSITE" id="PS51864">
    <property type="entry name" value="ASTACIN"/>
    <property type="match status" value="1"/>
</dbReference>
<dbReference type="InterPro" id="IPR016186">
    <property type="entry name" value="C-type_lectin-like/link_sf"/>
</dbReference>
<dbReference type="EMBL" id="BLXT01001860">
    <property type="protein sequence ID" value="GFN88644.1"/>
    <property type="molecule type" value="Genomic_DNA"/>
</dbReference>
<dbReference type="CDD" id="cd00033">
    <property type="entry name" value="CCP"/>
    <property type="match status" value="1"/>
</dbReference>
<dbReference type="InterPro" id="IPR013806">
    <property type="entry name" value="Kringle-like"/>
</dbReference>
<dbReference type="SMART" id="SM00032">
    <property type="entry name" value="CCP"/>
    <property type="match status" value="1"/>
</dbReference>
<evidence type="ECO:0000259" key="15">
    <source>
        <dbReference type="PROSITE" id="PS50070"/>
    </source>
</evidence>
<feature type="domain" description="Peptidase M12A" evidence="17">
    <location>
        <begin position="102"/>
        <end position="304"/>
    </location>
</feature>
<keyword evidence="4" id="KW-0732">Signal</keyword>
<evidence type="ECO:0000256" key="10">
    <source>
        <dbReference type="PROSITE-ProRule" id="PRU00302"/>
    </source>
</evidence>
<protein>
    <recommendedName>
        <fullName evidence="12">Metalloendopeptidase</fullName>
        <ecNumber evidence="12">3.4.24.-</ecNumber>
    </recommendedName>
</protein>
<dbReference type="PROSITE" id="PS50923">
    <property type="entry name" value="SUSHI"/>
    <property type="match status" value="1"/>
</dbReference>
<feature type="binding site" evidence="11">
    <location>
        <position position="205"/>
    </location>
    <ligand>
        <name>Zn(2+)</name>
        <dbReference type="ChEBI" id="CHEBI:29105"/>
        <note>catalytic</note>
    </ligand>
</feature>
<keyword evidence="8" id="KW-1015">Disulfide bond</keyword>
<keyword evidence="1 9" id="KW-0420">Kringle</keyword>
<name>A0AAV3Z1W7_9GAST</name>
<dbReference type="PROSITE" id="PS50070">
    <property type="entry name" value="KRINGLE_2"/>
    <property type="match status" value="1"/>
</dbReference>
<evidence type="ECO:0000256" key="7">
    <source>
        <dbReference type="ARBA" id="ARBA00023049"/>
    </source>
</evidence>
<dbReference type="SMART" id="SM00034">
    <property type="entry name" value="CLECT"/>
    <property type="match status" value="2"/>
</dbReference>
<evidence type="ECO:0000256" key="9">
    <source>
        <dbReference type="PROSITE-ProRule" id="PRU00121"/>
    </source>
</evidence>
<dbReference type="InterPro" id="IPR000859">
    <property type="entry name" value="CUB_dom"/>
</dbReference>
<dbReference type="SMART" id="SM00130">
    <property type="entry name" value="KR"/>
    <property type="match status" value="1"/>
</dbReference>
<gene>
    <name evidence="18" type="ORF">PoB_001515000</name>
</gene>
<dbReference type="PROSITE" id="PS50041">
    <property type="entry name" value="C_TYPE_LECTIN_2"/>
    <property type="match status" value="2"/>
</dbReference>
<evidence type="ECO:0000256" key="11">
    <source>
        <dbReference type="PROSITE-ProRule" id="PRU01211"/>
    </source>
</evidence>
<dbReference type="InterPro" id="IPR000436">
    <property type="entry name" value="Sushi_SCR_CCP_dom"/>
</dbReference>
<dbReference type="InterPro" id="IPR001506">
    <property type="entry name" value="Peptidase_M12A"/>
</dbReference>
<dbReference type="Gene3D" id="2.40.20.10">
    <property type="entry name" value="Plasminogen Kringle 4"/>
    <property type="match status" value="1"/>
</dbReference>
<dbReference type="InterPro" id="IPR001304">
    <property type="entry name" value="C-type_lectin-like"/>
</dbReference>
<evidence type="ECO:0000313" key="18">
    <source>
        <dbReference type="EMBL" id="GFN88644.1"/>
    </source>
</evidence>
<feature type="domain" description="Kringle" evidence="15">
    <location>
        <begin position="678"/>
        <end position="763"/>
    </location>
</feature>
<evidence type="ECO:0000259" key="14">
    <source>
        <dbReference type="PROSITE" id="PS50041"/>
    </source>
</evidence>
<dbReference type="Pfam" id="PF00431">
    <property type="entry name" value="CUB"/>
    <property type="match status" value="1"/>
</dbReference>
<dbReference type="PROSITE" id="PS00615">
    <property type="entry name" value="C_TYPE_LECTIN_1"/>
    <property type="match status" value="2"/>
</dbReference>
<evidence type="ECO:0000256" key="8">
    <source>
        <dbReference type="ARBA" id="ARBA00023157"/>
    </source>
</evidence>
<dbReference type="Pfam" id="PF00051">
    <property type="entry name" value="Kringle"/>
    <property type="match status" value="1"/>
</dbReference>
<keyword evidence="7 11" id="KW-0482">Metalloprotease</keyword>
<keyword evidence="3 11" id="KW-0479">Metal-binding</keyword>
<dbReference type="Gene3D" id="3.10.100.10">
    <property type="entry name" value="Mannose-Binding Protein A, subunit A"/>
    <property type="match status" value="2"/>
</dbReference>
<dbReference type="PANTHER" id="PTHR22803">
    <property type="entry name" value="MANNOSE, PHOSPHOLIPASE, LECTIN RECEPTOR RELATED"/>
    <property type="match status" value="1"/>
</dbReference>
<dbReference type="SUPFAM" id="SSF55486">
    <property type="entry name" value="Metalloproteases ('zincins'), catalytic domain"/>
    <property type="match status" value="1"/>
</dbReference>
<reference evidence="18 19" key="1">
    <citation type="journal article" date="2021" name="Elife">
        <title>Chloroplast acquisition without the gene transfer in kleptoplastic sea slugs, Plakobranchus ocellatus.</title>
        <authorList>
            <person name="Maeda T."/>
            <person name="Takahashi S."/>
            <person name="Yoshida T."/>
            <person name="Shimamura S."/>
            <person name="Takaki Y."/>
            <person name="Nagai Y."/>
            <person name="Toyoda A."/>
            <person name="Suzuki Y."/>
            <person name="Arimoto A."/>
            <person name="Ishii H."/>
            <person name="Satoh N."/>
            <person name="Nishiyama T."/>
            <person name="Hasebe M."/>
            <person name="Maruyama T."/>
            <person name="Minagawa J."/>
            <person name="Obokata J."/>
            <person name="Shigenobu S."/>
        </authorList>
    </citation>
    <scope>NUCLEOTIDE SEQUENCE [LARGE SCALE GENOMIC DNA]</scope>
</reference>
<feature type="domain" description="C-type lectin" evidence="14">
    <location>
        <begin position="865"/>
        <end position="968"/>
    </location>
</feature>
<dbReference type="Pfam" id="PF01400">
    <property type="entry name" value="Astacin"/>
    <property type="match status" value="1"/>
</dbReference>
<comment type="caution">
    <text evidence="18">The sequence shown here is derived from an EMBL/GenBank/DDBJ whole genome shotgun (WGS) entry which is preliminary data.</text>
</comment>
<keyword evidence="5 11" id="KW-0378">Hydrolase</keyword>
<evidence type="ECO:0000259" key="13">
    <source>
        <dbReference type="PROSITE" id="PS01180"/>
    </source>
</evidence>
<dbReference type="Gene3D" id="2.60.120.290">
    <property type="entry name" value="Spermadhesin, CUB domain"/>
    <property type="match status" value="1"/>
</dbReference>
<feature type="binding site" evidence="11">
    <location>
        <position position="215"/>
    </location>
    <ligand>
        <name>Zn(2+)</name>
        <dbReference type="ChEBI" id="CHEBI:29105"/>
        <note>catalytic</note>
    </ligand>
</feature>
<dbReference type="Gene3D" id="2.10.70.10">
    <property type="entry name" value="Complement Module, domain 1"/>
    <property type="match status" value="1"/>
</dbReference>
<dbReference type="SMART" id="SM00235">
    <property type="entry name" value="ZnMc"/>
    <property type="match status" value="1"/>
</dbReference>
<keyword evidence="10" id="KW-0768">Sushi</keyword>
<dbReference type="InterPro" id="IPR024079">
    <property type="entry name" value="MetalloPept_cat_dom_sf"/>
</dbReference>
<dbReference type="CDD" id="cd00037">
    <property type="entry name" value="CLECT"/>
    <property type="match status" value="1"/>
</dbReference>
<dbReference type="Gene3D" id="3.40.390.10">
    <property type="entry name" value="Collagenase (Catalytic Domain)"/>
    <property type="match status" value="1"/>
</dbReference>
<dbReference type="InterPro" id="IPR018378">
    <property type="entry name" value="C-type_lectin_CS"/>
</dbReference>
<dbReference type="PRINTS" id="PR00480">
    <property type="entry name" value="ASTACIN"/>
</dbReference>
<dbReference type="Pfam" id="PF16977">
    <property type="entry name" value="ApeC"/>
    <property type="match status" value="1"/>
</dbReference>
<dbReference type="GO" id="GO:0008270">
    <property type="term" value="F:zinc ion binding"/>
    <property type="evidence" value="ECO:0007669"/>
    <property type="project" value="UniProtKB-UniRule"/>
</dbReference>
<proteinExistence type="predicted"/>
<keyword evidence="2 11" id="KW-0645">Protease</keyword>
<dbReference type="SUPFAM" id="SSF57535">
    <property type="entry name" value="Complement control module/SCR domain"/>
    <property type="match status" value="1"/>
</dbReference>
<dbReference type="SUPFAM" id="SSF57440">
    <property type="entry name" value="Kringle-like"/>
    <property type="match status" value="1"/>
</dbReference>
<evidence type="ECO:0000259" key="16">
    <source>
        <dbReference type="PROSITE" id="PS50923"/>
    </source>
</evidence>
<organism evidence="18 19">
    <name type="scientific">Plakobranchus ocellatus</name>
    <dbReference type="NCBI Taxonomy" id="259542"/>
    <lineage>
        <taxon>Eukaryota</taxon>
        <taxon>Metazoa</taxon>
        <taxon>Spiralia</taxon>
        <taxon>Lophotrochozoa</taxon>
        <taxon>Mollusca</taxon>
        <taxon>Gastropoda</taxon>
        <taxon>Heterobranchia</taxon>
        <taxon>Euthyneura</taxon>
        <taxon>Panpulmonata</taxon>
        <taxon>Sacoglossa</taxon>
        <taxon>Placobranchoidea</taxon>
        <taxon>Plakobranchidae</taxon>
        <taxon>Plakobranchus</taxon>
    </lineage>
</organism>
<dbReference type="SMART" id="SM00042">
    <property type="entry name" value="CUB"/>
    <property type="match status" value="1"/>
</dbReference>
<dbReference type="SUPFAM" id="SSF49854">
    <property type="entry name" value="Spermadhesin, CUB domain"/>
    <property type="match status" value="1"/>
</dbReference>
<comment type="cofactor">
    <cofactor evidence="11 12">
        <name>Zn(2+)</name>
        <dbReference type="ChEBI" id="CHEBI:29105"/>
    </cofactor>
    <text evidence="11 12">Binds 1 zinc ion per subunit.</text>
</comment>
<evidence type="ECO:0000256" key="4">
    <source>
        <dbReference type="ARBA" id="ARBA00022729"/>
    </source>
</evidence>
<evidence type="ECO:0000256" key="12">
    <source>
        <dbReference type="RuleBase" id="RU361183"/>
    </source>
</evidence>
<dbReference type="Pfam" id="PF00059">
    <property type="entry name" value="Lectin_C"/>
    <property type="match status" value="2"/>
</dbReference>
<feature type="binding site" evidence="11">
    <location>
        <position position="209"/>
    </location>
    <ligand>
        <name>Zn(2+)</name>
        <dbReference type="ChEBI" id="CHEBI:29105"/>
        <note>catalytic</note>
    </ligand>
</feature>
<feature type="domain" description="Sushi" evidence="16">
    <location>
        <begin position="797"/>
        <end position="855"/>
    </location>
</feature>
<keyword evidence="19" id="KW-1185">Reference proteome</keyword>
<comment type="caution">
    <text evidence="9">Lacks conserved residue(s) required for the propagation of feature annotation.</text>
</comment>
<dbReference type="GO" id="GO:0006508">
    <property type="term" value="P:proteolysis"/>
    <property type="evidence" value="ECO:0007669"/>
    <property type="project" value="UniProtKB-KW"/>
</dbReference>
<dbReference type="PROSITE" id="PS01180">
    <property type="entry name" value="CUB"/>
    <property type="match status" value="1"/>
</dbReference>
<dbReference type="InterPro" id="IPR035914">
    <property type="entry name" value="Sperma_CUB_dom_sf"/>
</dbReference>
<evidence type="ECO:0000256" key="3">
    <source>
        <dbReference type="ARBA" id="ARBA00022723"/>
    </source>
</evidence>